<evidence type="ECO:0000313" key="2">
    <source>
        <dbReference type="Proteomes" id="UP000198769"/>
    </source>
</evidence>
<gene>
    <name evidence="1" type="ORF">SAMN05421594_1021</name>
</gene>
<dbReference type="Proteomes" id="UP000198769">
    <property type="component" value="Unassembled WGS sequence"/>
</dbReference>
<keyword evidence="2" id="KW-1185">Reference proteome</keyword>
<sequence length="263" mass="27501">MKTINFIIPLLFVGFIFMKAQVGIGVALPNTNARLEVTSTNKGVLLPRLALVSTNSASPLSAHVAGMTVYNTATNTSVPANPVYPGEYYNDGTQWLRKSSWNDARMITGGSITDPIALITADAAAETASNTTLSTVSFTLDRPSTVEFSANISTKYTASGSNTTPLSDGAIKLCTVNFQFTTAPTGVSTTAFFGDHSTAYTNSLSAAGTATGDVYLNPYSVANLPAGNYVLIVRGTVLSGTAFRIGFGGGTRDMIQIKATPLL</sequence>
<accession>A0A1I4WA03</accession>
<dbReference type="EMBL" id="FOVD01000001">
    <property type="protein sequence ID" value="SFN10100.1"/>
    <property type="molecule type" value="Genomic_DNA"/>
</dbReference>
<dbReference type="OrthoDB" id="1430919at2"/>
<name>A0A1I4WA03_CHROL</name>
<protein>
    <submittedName>
        <fullName evidence="1">Uncharacterized protein</fullName>
    </submittedName>
</protein>
<organism evidence="1 2">
    <name type="scientific">Chryseobacterium oleae</name>
    <dbReference type="NCBI Taxonomy" id="491207"/>
    <lineage>
        <taxon>Bacteria</taxon>
        <taxon>Pseudomonadati</taxon>
        <taxon>Bacteroidota</taxon>
        <taxon>Flavobacteriia</taxon>
        <taxon>Flavobacteriales</taxon>
        <taxon>Weeksellaceae</taxon>
        <taxon>Chryseobacterium group</taxon>
        <taxon>Chryseobacterium</taxon>
    </lineage>
</organism>
<dbReference type="RefSeq" id="WP_090023498.1">
    <property type="nucleotide sequence ID" value="NZ_FOVD01000001.1"/>
</dbReference>
<evidence type="ECO:0000313" key="1">
    <source>
        <dbReference type="EMBL" id="SFN10100.1"/>
    </source>
</evidence>
<proteinExistence type="predicted"/>
<dbReference type="AlphaFoldDB" id="A0A1I4WA03"/>
<reference evidence="2" key="1">
    <citation type="submission" date="2016-10" db="EMBL/GenBank/DDBJ databases">
        <authorList>
            <person name="Varghese N."/>
            <person name="Submissions S."/>
        </authorList>
    </citation>
    <scope>NUCLEOTIDE SEQUENCE [LARGE SCALE GENOMIC DNA]</scope>
    <source>
        <strain evidence="2">DSM 25575</strain>
    </source>
</reference>